<evidence type="ECO:0000256" key="9">
    <source>
        <dbReference type="HAMAP-Rule" id="MF_01808"/>
    </source>
</evidence>
<organism evidence="13 14">
    <name type="scientific">Bifidobacterium gallicum DSM 20093 = LMG 11596</name>
    <dbReference type="NCBI Taxonomy" id="561180"/>
    <lineage>
        <taxon>Bacteria</taxon>
        <taxon>Bacillati</taxon>
        <taxon>Actinomycetota</taxon>
        <taxon>Actinomycetes</taxon>
        <taxon>Bifidobacteriales</taxon>
        <taxon>Bifidobacteriaceae</taxon>
        <taxon>Bifidobacterium</taxon>
    </lineage>
</organism>
<proteinExistence type="inferred from homology"/>
<evidence type="ECO:0000256" key="2">
    <source>
        <dbReference type="ARBA" id="ARBA00022490"/>
    </source>
</evidence>
<evidence type="ECO:0000313" key="14">
    <source>
        <dbReference type="Proteomes" id="UP000029074"/>
    </source>
</evidence>
<keyword evidence="3 9" id="KW-0132">Cell division</keyword>
<keyword evidence="5 9" id="KW-0229">DNA integration</keyword>
<dbReference type="HAMAP" id="MF_01808">
    <property type="entry name" value="Recomb_XerC_XerD"/>
    <property type="match status" value="1"/>
</dbReference>
<dbReference type="EMBL" id="JGYW01000004">
    <property type="protein sequence ID" value="KFI59185.1"/>
    <property type="molecule type" value="Genomic_DNA"/>
</dbReference>
<comment type="subunit">
    <text evidence="9">Forms a cyclic heterotetrameric complex composed of two molecules of XerC and two molecules of XerD.</text>
</comment>
<dbReference type="GO" id="GO:0006313">
    <property type="term" value="P:DNA transposition"/>
    <property type="evidence" value="ECO:0007669"/>
    <property type="project" value="UniProtKB-UniRule"/>
</dbReference>
<accession>A0A087AK85</accession>
<keyword evidence="8 9" id="KW-0131">Cell cycle</keyword>
<evidence type="ECO:0000256" key="1">
    <source>
        <dbReference type="ARBA" id="ARBA00004496"/>
    </source>
</evidence>
<dbReference type="InterPro" id="IPR023009">
    <property type="entry name" value="Tyrosine_recombinase_XerC/XerD"/>
</dbReference>
<evidence type="ECO:0000256" key="5">
    <source>
        <dbReference type="ARBA" id="ARBA00022908"/>
    </source>
</evidence>
<dbReference type="Pfam" id="PF00589">
    <property type="entry name" value="Phage_integrase"/>
    <property type="match status" value="1"/>
</dbReference>
<dbReference type="Proteomes" id="UP000029074">
    <property type="component" value="Unassembled WGS sequence"/>
</dbReference>
<keyword evidence="2 9" id="KW-0963">Cytoplasm</keyword>
<evidence type="ECO:0000259" key="11">
    <source>
        <dbReference type="PROSITE" id="PS51898"/>
    </source>
</evidence>
<evidence type="ECO:0000256" key="3">
    <source>
        <dbReference type="ARBA" id="ARBA00022618"/>
    </source>
</evidence>
<dbReference type="GO" id="GO:0007059">
    <property type="term" value="P:chromosome segregation"/>
    <property type="evidence" value="ECO:0007669"/>
    <property type="project" value="UniProtKB-UniRule"/>
</dbReference>
<dbReference type="SUPFAM" id="SSF47823">
    <property type="entry name" value="lambda integrase-like, N-terminal domain"/>
    <property type="match status" value="1"/>
</dbReference>
<evidence type="ECO:0000313" key="13">
    <source>
        <dbReference type="EMBL" id="KFI59185.1"/>
    </source>
</evidence>
<protein>
    <recommendedName>
        <fullName evidence="9">Tyrosine recombinase XerC</fullName>
    </recommendedName>
</protein>
<comment type="caution">
    <text evidence="13">The sequence shown here is derived from an EMBL/GenBank/DDBJ whole genome shotgun (WGS) entry which is preliminary data.</text>
</comment>
<dbReference type="InterPro" id="IPR011010">
    <property type="entry name" value="DNA_brk_join_enz"/>
</dbReference>
<comment type="subcellular location">
    <subcellularLocation>
        <location evidence="1 9">Cytoplasm</location>
    </subcellularLocation>
</comment>
<feature type="active site" evidence="9">
    <location>
        <position position="293"/>
    </location>
</feature>
<keyword evidence="4 9" id="KW-0159">Chromosome partition</keyword>
<keyword evidence="6 9" id="KW-0238">DNA-binding</keyword>
<dbReference type="PROSITE" id="PS51898">
    <property type="entry name" value="TYR_RECOMBINASE"/>
    <property type="match status" value="1"/>
</dbReference>
<dbReference type="GO" id="GO:0003677">
    <property type="term" value="F:DNA binding"/>
    <property type="evidence" value="ECO:0007669"/>
    <property type="project" value="UniProtKB-UniRule"/>
</dbReference>
<sequence>MNSGSTSGTRIYNGRMSRLNDDTVWFAPMVEEYARYLRANMGLSENTVRAYAKDAVRCCTALHAMGISGFEQVTTDALRDWMAQEAQITSRTSLARRTVAVRRFFGWMAEHGKTATDPAAALHIPKAAHYLPDVLNEQQAQTLMEQVDDEAGARGAVAQPQADGEQHDGKAQTPQQHALAQRDCAMVELLYATGIRVAELTGLNMADVHADNRTIRVTGKGNKQRVVPYGIPAQRALDAWMEHGRAVLAAVSSGDALFLGSRGGRIDQRIVREVVHREAQRAGVPDISPHALRHSAATHLLDGGADLREVQEMLGHSSLRTTQRYTHVSIEQLKARYAQAFPRA</sequence>
<dbReference type="GO" id="GO:0009037">
    <property type="term" value="F:tyrosine-based site-specific recombinase activity"/>
    <property type="evidence" value="ECO:0007669"/>
    <property type="project" value="UniProtKB-UniRule"/>
</dbReference>
<name>A0A087AK85_9BIFI</name>
<keyword evidence="7 9" id="KW-0233">DNA recombination</keyword>
<keyword evidence="14" id="KW-1185">Reference proteome</keyword>
<feature type="region of interest" description="Disordered" evidence="10">
    <location>
        <begin position="149"/>
        <end position="177"/>
    </location>
</feature>
<dbReference type="InterPro" id="IPR010998">
    <property type="entry name" value="Integrase_recombinase_N"/>
</dbReference>
<gene>
    <name evidence="9" type="primary">xerC</name>
    <name evidence="13" type="ORF">BGLCM_0776</name>
</gene>
<dbReference type="InterPro" id="IPR044068">
    <property type="entry name" value="CB"/>
</dbReference>
<dbReference type="PANTHER" id="PTHR30349">
    <property type="entry name" value="PHAGE INTEGRASE-RELATED"/>
    <property type="match status" value="1"/>
</dbReference>
<evidence type="ECO:0000256" key="10">
    <source>
        <dbReference type="SAM" id="MobiDB-lite"/>
    </source>
</evidence>
<comment type="similarity">
    <text evidence="9">Belongs to the 'phage' integrase family. XerC subfamily.</text>
</comment>
<evidence type="ECO:0000256" key="8">
    <source>
        <dbReference type="ARBA" id="ARBA00023306"/>
    </source>
</evidence>
<dbReference type="InterPro" id="IPR002104">
    <property type="entry name" value="Integrase_catalytic"/>
</dbReference>
<dbReference type="PANTHER" id="PTHR30349:SF77">
    <property type="entry name" value="TYROSINE RECOMBINASE XERC"/>
    <property type="match status" value="1"/>
</dbReference>
<dbReference type="SUPFAM" id="SSF56349">
    <property type="entry name" value="DNA breaking-rejoining enzymes"/>
    <property type="match status" value="1"/>
</dbReference>
<dbReference type="Pfam" id="PF02899">
    <property type="entry name" value="Phage_int_SAM_1"/>
    <property type="match status" value="1"/>
</dbReference>
<feature type="domain" description="Tyr recombinase" evidence="11">
    <location>
        <begin position="130"/>
        <end position="338"/>
    </location>
</feature>
<dbReference type="AlphaFoldDB" id="A0A087AK85"/>
<dbReference type="PROSITE" id="PS51900">
    <property type="entry name" value="CB"/>
    <property type="match status" value="1"/>
</dbReference>
<dbReference type="GO" id="GO:0005737">
    <property type="term" value="C:cytoplasm"/>
    <property type="evidence" value="ECO:0007669"/>
    <property type="project" value="UniProtKB-SubCell"/>
</dbReference>
<feature type="active site" evidence="9">
    <location>
        <position position="220"/>
    </location>
</feature>
<feature type="active site" evidence="9">
    <location>
        <position position="316"/>
    </location>
</feature>
<dbReference type="InterPro" id="IPR004107">
    <property type="entry name" value="Integrase_SAM-like_N"/>
</dbReference>
<evidence type="ECO:0000256" key="7">
    <source>
        <dbReference type="ARBA" id="ARBA00023172"/>
    </source>
</evidence>
<comment type="function">
    <text evidence="9">Site-specific tyrosine recombinase, which acts by catalyzing the cutting and rejoining of the recombining DNA molecules. The XerC-XerD complex is essential to convert dimers of the bacterial chromosome into monomers to permit their segregation at cell division. It also contributes to the segregational stability of plasmids.</text>
</comment>
<dbReference type="InterPro" id="IPR013762">
    <property type="entry name" value="Integrase-like_cat_sf"/>
</dbReference>
<evidence type="ECO:0000256" key="4">
    <source>
        <dbReference type="ARBA" id="ARBA00022829"/>
    </source>
</evidence>
<feature type="active site" evidence="9">
    <location>
        <position position="290"/>
    </location>
</feature>
<dbReference type="NCBIfam" id="NF001399">
    <property type="entry name" value="PRK00283.1"/>
    <property type="match status" value="1"/>
</dbReference>
<dbReference type="GO" id="GO:0051301">
    <property type="term" value="P:cell division"/>
    <property type="evidence" value="ECO:0007669"/>
    <property type="project" value="UniProtKB-KW"/>
</dbReference>
<feature type="active site" evidence="9">
    <location>
        <position position="196"/>
    </location>
</feature>
<feature type="active site" description="O-(3'-phospho-DNA)-tyrosine intermediate" evidence="9">
    <location>
        <position position="325"/>
    </location>
</feature>
<dbReference type="Gene3D" id="1.10.150.130">
    <property type="match status" value="1"/>
</dbReference>
<evidence type="ECO:0000259" key="12">
    <source>
        <dbReference type="PROSITE" id="PS51900"/>
    </source>
</evidence>
<dbReference type="Gene3D" id="1.10.443.10">
    <property type="entry name" value="Intergrase catalytic core"/>
    <property type="match status" value="1"/>
</dbReference>
<dbReference type="InterPro" id="IPR050090">
    <property type="entry name" value="Tyrosine_recombinase_XerCD"/>
</dbReference>
<evidence type="ECO:0000256" key="6">
    <source>
        <dbReference type="ARBA" id="ARBA00023125"/>
    </source>
</evidence>
<dbReference type="CDD" id="cd00798">
    <property type="entry name" value="INT_XerDC_C"/>
    <property type="match status" value="1"/>
</dbReference>
<reference evidence="13 14" key="1">
    <citation type="submission" date="2014-03" db="EMBL/GenBank/DDBJ databases">
        <title>Genomics of Bifidobacteria.</title>
        <authorList>
            <person name="Ventura M."/>
            <person name="Milani C."/>
            <person name="Lugli G.A."/>
        </authorList>
    </citation>
    <scope>NUCLEOTIDE SEQUENCE [LARGE SCALE GENOMIC DNA]</scope>
    <source>
        <strain evidence="13 14">LMG 11596</strain>
    </source>
</reference>
<feature type="domain" description="Core-binding (CB)" evidence="12">
    <location>
        <begin position="24"/>
        <end position="109"/>
    </location>
</feature>